<dbReference type="EMBL" id="UINC01168552">
    <property type="protein sequence ID" value="SVD71639.1"/>
    <property type="molecule type" value="Genomic_DNA"/>
</dbReference>
<evidence type="ECO:0000313" key="1">
    <source>
        <dbReference type="EMBL" id="SVD71639.1"/>
    </source>
</evidence>
<organism evidence="1">
    <name type="scientific">marine metagenome</name>
    <dbReference type="NCBI Taxonomy" id="408172"/>
    <lineage>
        <taxon>unclassified sequences</taxon>
        <taxon>metagenomes</taxon>
        <taxon>ecological metagenomes</taxon>
    </lineage>
</organism>
<sequence length="106" mass="12068">MFLIRRVCKVERKDSWQVAKLLTNICAAYEQKTDRGKATIYVGGAGTPAEEFTVCAEWQQETIEANRMPNVPDSVLSDNAELFQLISDYKIEFFEVATDEKLAERS</sequence>
<reference evidence="1" key="1">
    <citation type="submission" date="2018-05" db="EMBL/GenBank/DDBJ databases">
        <authorList>
            <person name="Lanie J.A."/>
            <person name="Ng W.-L."/>
            <person name="Kazmierczak K.M."/>
            <person name="Andrzejewski T.M."/>
            <person name="Davidsen T.M."/>
            <person name="Wayne K.J."/>
            <person name="Tettelin H."/>
            <person name="Glass J.I."/>
            <person name="Rusch D."/>
            <person name="Podicherti R."/>
            <person name="Tsui H.-C.T."/>
            <person name="Winkler M.E."/>
        </authorList>
    </citation>
    <scope>NUCLEOTIDE SEQUENCE</scope>
</reference>
<proteinExistence type="predicted"/>
<accession>A0A382XLE0</accession>
<gene>
    <name evidence="1" type="ORF">METZ01_LOCUS424493</name>
</gene>
<dbReference type="AlphaFoldDB" id="A0A382XLE0"/>
<name>A0A382XLE0_9ZZZZ</name>
<protein>
    <submittedName>
        <fullName evidence="1">Uncharacterized protein</fullName>
    </submittedName>
</protein>